<sequence length="102" mass="11482">MAENHTAHRTVHTEYRERDKKALSQRLRRIEGQVRGIQRMVEEDVYCVDILIQVAAARAALEKVGLMLLEDHTRGCVARAVQGDGGGEAIDELMDAISHFVR</sequence>
<dbReference type="Gene3D" id="1.20.58.1000">
    <property type="entry name" value="Metal-sensitive repressor, helix protomer"/>
    <property type="match status" value="1"/>
</dbReference>
<dbReference type="PATRIC" id="fig|1555112.3.peg.1455"/>
<dbReference type="EMBL" id="AP014924">
    <property type="protein sequence ID" value="BAS27268.1"/>
    <property type="molecule type" value="Genomic_DNA"/>
</dbReference>
<dbReference type="InterPro" id="IPR038390">
    <property type="entry name" value="Metal_Tscrpt_repr_sf"/>
</dbReference>
<evidence type="ECO:0000313" key="1">
    <source>
        <dbReference type="EMBL" id="BAS27268.1"/>
    </source>
</evidence>
<name>A0A0K2SJI0_LIMPI</name>
<dbReference type="InterPro" id="IPR003735">
    <property type="entry name" value="Metal_Tscrpt_repr"/>
</dbReference>
<gene>
    <name evidence="1" type="ORF">LIP_1417</name>
</gene>
<dbReference type="PANTHER" id="PTHR33677">
    <property type="entry name" value="TRANSCRIPTIONAL REPRESSOR FRMR-RELATED"/>
    <property type="match status" value="1"/>
</dbReference>
<dbReference type="AlphaFoldDB" id="A0A0K2SJI0"/>
<evidence type="ECO:0000313" key="2">
    <source>
        <dbReference type="Proteomes" id="UP000065807"/>
    </source>
</evidence>
<accession>A0A0K2SJI0</accession>
<dbReference type="PANTHER" id="PTHR33677:SF3">
    <property type="entry name" value="COPPER-SENSING TRANSCRIPTIONAL REPRESSOR RICR"/>
    <property type="match status" value="1"/>
</dbReference>
<dbReference type="Proteomes" id="UP000065807">
    <property type="component" value="Chromosome"/>
</dbReference>
<protein>
    <submittedName>
        <fullName evidence="1">Transcriptional regulator</fullName>
    </submittedName>
</protein>
<dbReference type="KEGG" id="lpil:LIP_1417"/>
<reference evidence="2" key="1">
    <citation type="submission" date="2015-07" db="EMBL/GenBank/DDBJ databases">
        <title>Complete genome sequence and phylogenetic analysis of Limnochorda pilosa.</title>
        <authorList>
            <person name="Watanabe M."/>
            <person name="Kojima H."/>
            <person name="Fukui M."/>
        </authorList>
    </citation>
    <scope>NUCLEOTIDE SEQUENCE [LARGE SCALE GENOMIC DNA]</scope>
    <source>
        <strain evidence="2">HC45</strain>
    </source>
</reference>
<dbReference type="GO" id="GO:0045892">
    <property type="term" value="P:negative regulation of DNA-templated transcription"/>
    <property type="evidence" value="ECO:0007669"/>
    <property type="project" value="UniProtKB-ARBA"/>
</dbReference>
<dbReference type="RefSeq" id="WP_068135890.1">
    <property type="nucleotide sequence ID" value="NZ_AP014924.1"/>
</dbReference>
<dbReference type="OrthoDB" id="9811244at2"/>
<organism evidence="1 2">
    <name type="scientific">Limnochorda pilosa</name>
    <dbReference type="NCBI Taxonomy" id="1555112"/>
    <lineage>
        <taxon>Bacteria</taxon>
        <taxon>Bacillati</taxon>
        <taxon>Bacillota</taxon>
        <taxon>Limnochordia</taxon>
        <taxon>Limnochordales</taxon>
        <taxon>Limnochordaceae</taxon>
        <taxon>Limnochorda</taxon>
    </lineage>
</organism>
<proteinExistence type="predicted"/>
<dbReference type="CDD" id="cd10148">
    <property type="entry name" value="CsoR-like_DUF156"/>
    <property type="match status" value="1"/>
</dbReference>
<reference evidence="2" key="2">
    <citation type="journal article" date="2016" name="Int. J. Syst. Evol. Microbiol.">
        <title>Complete genome sequence and cell structure of Limnochorda pilosa, a Gram-negative spore-former within the phylum Firmicutes.</title>
        <authorList>
            <person name="Watanabe M."/>
            <person name="Kojima H."/>
            <person name="Fukui M."/>
        </authorList>
    </citation>
    <scope>NUCLEOTIDE SEQUENCE [LARGE SCALE GENOMIC DNA]</scope>
    <source>
        <strain evidence="2">HC45</strain>
    </source>
</reference>
<dbReference type="Pfam" id="PF02583">
    <property type="entry name" value="Trns_repr_metal"/>
    <property type="match status" value="1"/>
</dbReference>
<keyword evidence="2" id="KW-1185">Reference proteome</keyword>
<dbReference type="GO" id="GO:0003677">
    <property type="term" value="F:DNA binding"/>
    <property type="evidence" value="ECO:0007669"/>
    <property type="project" value="InterPro"/>
</dbReference>
<dbReference type="STRING" id="1555112.LIP_1417"/>
<dbReference type="GO" id="GO:0046872">
    <property type="term" value="F:metal ion binding"/>
    <property type="evidence" value="ECO:0007669"/>
    <property type="project" value="InterPro"/>
</dbReference>